<feature type="non-terminal residue" evidence="2">
    <location>
        <position position="1"/>
    </location>
</feature>
<protein>
    <recommendedName>
        <fullName evidence="4">LTD domain-containing protein</fullName>
    </recommendedName>
</protein>
<dbReference type="PANTHER" id="PTHR37397">
    <property type="entry name" value="SI:CH211-183D21.1"/>
    <property type="match status" value="1"/>
</dbReference>
<dbReference type="Proteomes" id="UP000316079">
    <property type="component" value="Unassembled WGS sequence"/>
</dbReference>
<accession>A0A553QY10</accession>
<dbReference type="STRING" id="623744.A0A553QY10"/>
<keyword evidence="1" id="KW-0812">Transmembrane</keyword>
<keyword evidence="1" id="KW-0472">Membrane</keyword>
<sequence>ARGGIIVGNQIYVSGNERGFIRVHRPPTQARGRSRATGSDRLVWFFFTAELFATLPSTRSGSFNRPTGDTTRKQKLTPFIYYEKLKVICWAAAMHIKLILLLLSIFKNTNQCLIISEVNCDNPKLDTQEFVELYYDGTNPTSLDGYTLVFYNGNGDSAYRVIDLSGHHTDQRGFFLIGSSELNPRPAISLPPNSIQNGPDAIALYGPNWAPVSEGGLVSGVGLLDAVVYTSRKSSDGADGLASILTPGLMPFLENEAAFEGDESIQRCWESENLWTFNTGPPTPGWVNHCPAATPKLIWISEVEVNKSEKKVLVELSVGSLTGPVSLVLYDGNKGNLLRETLEFRAEVPGIFTVSMSTADLPVPESAALALYKGPSSSDLLKNGTLIPEQPIDAFVYSDLTNLPSENLTEMLIPGRKPFILTESFLSAGLHASRCGVAQWTRDPGLFVSRPKSPGKPNDCIWFQSCPLNMSFFPGSVGPRPTIDSRIDFLLNEINCDSPGGAEDEEFIELWHPSGTRMSLDLIWLVMINGQTGLVYYELELNGYYTDDKGYFLIGSSKFAPDIRIPSNTVQNGPDAVALYRSTSPPSQQGVNVPLDGLLDAVVYHTRGPEKKLWDLTEALMPGQRPLLEDTSFLVSDETLSRCRPNRLNLSTFKVASPTPRGPNNCPLAPPTGILISEWGKFPAENHSSQRIVFVELSGPPRTPLTGLLLVFFDQALPPLVPLAAILLCFEASGSGVFGPGSVHLDWLVFSHDAELQRIIQHNTTFIETPTISGGSLSRCVSDALFPWLSSQPTPGLINHCPNPSFSSTVDLCITLEDQHIIREKPASSSVVLQVGLVVSILLLFAVGAIIFFFLYKRRPADYLSMQMSEQAETPLQL</sequence>
<evidence type="ECO:0000256" key="1">
    <source>
        <dbReference type="SAM" id="Phobius"/>
    </source>
</evidence>
<evidence type="ECO:0008006" key="4">
    <source>
        <dbReference type="Google" id="ProtNLM"/>
    </source>
</evidence>
<proteinExistence type="predicted"/>
<feature type="transmembrane region" description="Helical" evidence="1">
    <location>
        <begin position="831"/>
        <end position="856"/>
    </location>
</feature>
<evidence type="ECO:0000313" key="2">
    <source>
        <dbReference type="EMBL" id="TRY94859.1"/>
    </source>
</evidence>
<keyword evidence="3" id="KW-1185">Reference proteome</keyword>
<gene>
    <name evidence="2" type="ORF">DNTS_026278</name>
</gene>
<comment type="caution">
    <text evidence="2">The sequence shown here is derived from an EMBL/GenBank/DDBJ whole genome shotgun (WGS) entry which is preliminary data.</text>
</comment>
<reference evidence="2 3" key="1">
    <citation type="journal article" date="2019" name="Sci. Data">
        <title>Hybrid genome assembly and annotation of Danionella translucida.</title>
        <authorList>
            <person name="Kadobianskyi M."/>
            <person name="Schulze L."/>
            <person name="Schuelke M."/>
            <person name="Judkewitz B."/>
        </authorList>
    </citation>
    <scope>NUCLEOTIDE SEQUENCE [LARGE SCALE GENOMIC DNA]</scope>
    <source>
        <strain evidence="2 3">Bolton</strain>
    </source>
</reference>
<organism evidence="2 3">
    <name type="scientific">Danionella cerebrum</name>
    <dbReference type="NCBI Taxonomy" id="2873325"/>
    <lineage>
        <taxon>Eukaryota</taxon>
        <taxon>Metazoa</taxon>
        <taxon>Chordata</taxon>
        <taxon>Craniata</taxon>
        <taxon>Vertebrata</taxon>
        <taxon>Euteleostomi</taxon>
        <taxon>Actinopterygii</taxon>
        <taxon>Neopterygii</taxon>
        <taxon>Teleostei</taxon>
        <taxon>Ostariophysi</taxon>
        <taxon>Cypriniformes</taxon>
        <taxon>Danionidae</taxon>
        <taxon>Danioninae</taxon>
        <taxon>Danionella</taxon>
    </lineage>
</organism>
<dbReference type="EMBL" id="SRMA01025416">
    <property type="protein sequence ID" value="TRY94859.1"/>
    <property type="molecule type" value="Genomic_DNA"/>
</dbReference>
<name>A0A553QY10_9TELE</name>
<dbReference type="PANTHER" id="PTHR37397:SF1">
    <property type="entry name" value="LTD DOMAIN-CONTAINING PROTEIN"/>
    <property type="match status" value="1"/>
</dbReference>
<evidence type="ECO:0000313" key="3">
    <source>
        <dbReference type="Proteomes" id="UP000316079"/>
    </source>
</evidence>
<dbReference type="OrthoDB" id="10069759at2759"/>
<keyword evidence="1" id="KW-1133">Transmembrane helix</keyword>
<dbReference type="AlphaFoldDB" id="A0A553QY10"/>